<evidence type="ECO:0000313" key="3">
    <source>
        <dbReference type="Proteomes" id="UP000078200"/>
    </source>
</evidence>
<reference evidence="2" key="1">
    <citation type="submission" date="2020-05" db="UniProtKB">
        <authorList>
            <consortium name="EnsemblMetazoa"/>
        </authorList>
    </citation>
    <scope>IDENTIFICATION</scope>
    <source>
        <strain evidence="2">TTRI</strain>
    </source>
</reference>
<name>A0A1A9UPT5_GLOAU</name>
<dbReference type="EnsemblMetazoa" id="GAUT011516-RA">
    <property type="protein sequence ID" value="GAUT011516-PA"/>
    <property type="gene ID" value="GAUT011516"/>
</dbReference>
<protein>
    <submittedName>
        <fullName evidence="2">Uncharacterized protein</fullName>
    </submittedName>
</protein>
<evidence type="ECO:0000313" key="2">
    <source>
        <dbReference type="EnsemblMetazoa" id="GAUT011516-PA"/>
    </source>
</evidence>
<dbReference type="AlphaFoldDB" id="A0A1A9UPT5"/>
<accession>A0A1A9UPT5</accession>
<keyword evidence="3" id="KW-1185">Reference proteome</keyword>
<evidence type="ECO:0000256" key="1">
    <source>
        <dbReference type="SAM" id="Coils"/>
    </source>
</evidence>
<proteinExistence type="predicted"/>
<organism evidence="2 3">
    <name type="scientific">Glossina austeni</name>
    <name type="common">Savannah tsetse fly</name>
    <dbReference type="NCBI Taxonomy" id="7395"/>
    <lineage>
        <taxon>Eukaryota</taxon>
        <taxon>Metazoa</taxon>
        <taxon>Ecdysozoa</taxon>
        <taxon>Arthropoda</taxon>
        <taxon>Hexapoda</taxon>
        <taxon>Insecta</taxon>
        <taxon>Pterygota</taxon>
        <taxon>Neoptera</taxon>
        <taxon>Endopterygota</taxon>
        <taxon>Diptera</taxon>
        <taxon>Brachycera</taxon>
        <taxon>Muscomorpha</taxon>
        <taxon>Hippoboscoidea</taxon>
        <taxon>Glossinidae</taxon>
        <taxon>Glossina</taxon>
    </lineage>
</organism>
<dbReference type="Proteomes" id="UP000078200">
    <property type="component" value="Unassembled WGS sequence"/>
</dbReference>
<feature type="coiled-coil region" evidence="1">
    <location>
        <begin position="52"/>
        <end position="79"/>
    </location>
</feature>
<keyword evidence="1" id="KW-0175">Coiled coil</keyword>
<sequence length="101" mass="11816">MKTNRLLADAKNLKKDKTYSRKKVGKLANTAHLLQRVLMSTKKGIKIPLYTVKNDNNNNKNKNNKNKQLNDKILTIDNNNNNEHSNIQRLYQQMLFYDANQ</sequence>
<dbReference type="VEuPathDB" id="VectorBase:GAUT011516"/>